<dbReference type="PANTHER" id="PTHR43941">
    <property type="entry name" value="STRUCTURAL MAINTENANCE OF CHROMOSOMES PROTEIN 2"/>
    <property type="match status" value="1"/>
</dbReference>
<protein>
    <submittedName>
        <fullName evidence="3">Uncharacterized protein</fullName>
    </submittedName>
</protein>
<feature type="compositionally biased region" description="Basic and acidic residues" evidence="2">
    <location>
        <begin position="11"/>
        <end position="30"/>
    </location>
</feature>
<organism evidence="3 4">
    <name type="scientific">Mya arenaria</name>
    <name type="common">Soft-shell clam</name>
    <dbReference type="NCBI Taxonomy" id="6604"/>
    <lineage>
        <taxon>Eukaryota</taxon>
        <taxon>Metazoa</taxon>
        <taxon>Spiralia</taxon>
        <taxon>Lophotrochozoa</taxon>
        <taxon>Mollusca</taxon>
        <taxon>Bivalvia</taxon>
        <taxon>Autobranchia</taxon>
        <taxon>Heteroconchia</taxon>
        <taxon>Euheterodonta</taxon>
        <taxon>Imparidentia</taxon>
        <taxon>Neoheterodontei</taxon>
        <taxon>Myida</taxon>
        <taxon>Myoidea</taxon>
        <taxon>Myidae</taxon>
        <taxon>Mya</taxon>
    </lineage>
</organism>
<dbReference type="EMBL" id="CP111028">
    <property type="protein sequence ID" value="WAR31487.1"/>
    <property type="molecule type" value="Genomic_DNA"/>
</dbReference>
<keyword evidence="1" id="KW-0175">Coiled coil</keyword>
<feature type="coiled-coil region" evidence="1">
    <location>
        <begin position="930"/>
        <end position="978"/>
    </location>
</feature>
<evidence type="ECO:0000313" key="3">
    <source>
        <dbReference type="EMBL" id="WAR31487.1"/>
    </source>
</evidence>
<feature type="compositionally biased region" description="Low complexity" evidence="2">
    <location>
        <begin position="517"/>
        <end position="526"/>
    </location>
</feature>
<feature type="coiled-coil region" evidence="1">
    <location>
        <begin position="836"/>
        <end position="894"/>
    </location>
</feature>
<feature type="region of interest" description="Disordered" evidence="2">
    <location>
        <begin position="990"/>
        <end position="1018"/>
    </location>
</feature>
<feature type="coiled-coil region" evidence="1">
    <location>
        <begin position="74"/>
        <end position="259"/>
    </location>
</feature>
<feature type="compositionally biased region" description="Polar residues" evidence="2">
    <location>
        <begin position="527"/>
        <end position="540"/>
    </location>
</feature>
<feature type="region of interest" description="Disordered" evidence="2">
    <location>
        <begin position="504"/>
        <end position="540"/>
    </location>
</feature>
<feature type="coiled-coil region" evidence="1">
    <location>
        <begin position="473"/>
        <end position="500"/>
    </location>
</feature>
<evidence type="ECO:0000313" key="4">
    <source>
        <dbReference type="Proteomes" id="UP001164746"/>
    </source>
</evidence>
<proteinExistence type="predicted"/>
<feature type="compositionally biased region" description="Low complexity" evidence="2">
    <location>
        <begin position="434"/>
        <end position="444"/>
    </location>
</feature>
<feature type="region of interest" description="Disordered" evidence="2">
    <location>
        <begin position="1"/>
        <end position="37"/>
    </location>
</feature>
<evidence type="ECO:0000256" key="2">
    <source>
        <dbReference type="SAM" id="MobiDB-lite"/>
    </source>
</evidence>
<evidence type="ECO:0000256" key="1">
    <source>
        <dbReference type="SAM" id="Coils"/>
    </source>
</evidence>
<reference evidence="3" key="1">
    <citation type="submission" date="2022-11" db="EMBL/GenBank/DDBJ databases">
        <title>Centuries of genome instability and evolution in soft-shell clam transmissible cancer (bioRxiv).</title>
        <authorList>
            <person name="Hart S.F.M."/>
            <person name="Yonemitsu M.A."/>
            <person name="Giersch R.M."/>
            <person name="Beal B.F."/>
            <person name="Arriagada G."/>
            <person name="Davis B.W."/>
            <person name="Ostrander E.A."/>
            <person name="Goff S.P."/>
            <person name="Metzger M.J."/>
        </authorList>
    </citation>
    <scope>NUCLEOTIDE SEQUENCE</scope>
    <source>
        <strain evidence="3">MELC-2E11</strain>
        <tissue evidence="3">Siphon/mantle</tissue>
    </source>
</reference>
<accession>A0ABY7GC40</accession>
<feature type="coiled-coil region" evidence="1">
    <location>
        <begin position="372"/>
        <end position="399"/>
    </location>
</feature>
<keyword evidence="4" id="KW-1185">Reference proteome</keyword>
<name>A0ABY7GC40_MYAAR</name>
<feature type="region of interest" description="Disordered" evidence="2">
    <location>
        <begin position="418"/>
        <end position="472"/>
    </location>
</feature>
<sequence length="1018" mass="114670">MKKIVFNPKIVESDSDHTPLSDAEYERGEGDDSDENIEEVDNKEVDLDWKVMKMRSQETNTEILRHNLRLARTLGKQEGDLENFQDLLKKAEKSLQLSEQAVEALQKQLRRERCCCKENKRPSDAFEGPELIKLRKDLSDLQSQLETYSDEKAKLKTKCQDLKGQLELQGNQHKRELAAQAQIDKAHLETQSRQQKNELKDLAQAHEAEKAKLESEKRALHDKLQALGQQHQDELEKERQRYREKCAQLENLTVQLRASLSQKVTDATMVDAVTELLNKLGTSDTNVHITLHHSSVAADNGHMTSHTVTRESHVTHDGGQWKGTEVNTQAQDFNGFASGKKPGFQHDHRSNNTRIPVRHGSALSNHRSDSDILGLQHQLTDLMAKNSDLEKTLKATEETVHCQTQKMKMYRNMLMDSGLLPKSRSNSMPNVHESLSSTSESGRQSRSRNQDDWQASPRFRSASPRPCGRLGWAADNQSDIEKLNKENTKLRQQVEGYRKVLQVFQSRSPSPPRSESPESPKSSSASDCTDGQPATSMSSESATCLIDSWMELLDKFLSELSSQPHPGLPSSALDVTRLKRGMAQVRGAIKSLTDQTRVLSIGSNGSQSEHGFNLGPEAGNKLQDSTVSSAVNPPSRPNITNEVVNIEKLRHCSEWSNENNISKLTLNSTQHSVSVDGLPRHTQVTGPQTRTMTSSVSTNVQDFTLGDNLPDITVSRILEEQGFDITLDNTFEGSDSSSRHMSLPKARAYKNIASDTMSASFLQDRTMLEGGGQSFEAGSQSAMDSLIQDEETKRELEESLLKNRDISNSLQDHLLQSGAVDASAIQEKDKHLTEVISQLRSRSEQLREKVDTIQVREGDVRELKEQLHHCKTAADHCQHELENYKKQIIILREKEKKFSEHTSDLEGKVRKLEHDLDLGREKESKYKGAVSQARAQVNKLSTELEVTQDQLKKREQDIRELTETLEVTRDTVEKQDQQLIAQTSLAHRLTDQLQDKDTVIHEQKQESSGRSKDEATEN</sequence>
<gene>
    <name evidence="3" type="ORF">MAR_034029</name>
</gene>
<dbReference type="Proteomes" id="UP001164746">
    <property type="component" value="Chromosome 17"/>
</dbReference>